<dbReference type="Gene3D" id="2.60.40.1090">
    <property type="entry name" value="Fimbrial-type adhesion domain"/>
    <property type="match status" value="1"/>
</dbReference>
<reference evidence="1 2" key="1">
    <citation type="submission" date="2018-06" db="EMBL/GenBank/DDBJ databases">
        <authorList>
            <consortium name="Pathogen Informatics"/>
            <person name="Doyle S."/>
        </authorList>
    </citation>
    <scope>NUCLEOTIDE SEQUENCE [LARGE SCALE GENOMIC DNA]</scope>
    <source>
        <strain evidence="1 2">NCTC11544</strain>
    </source>
</reference>
<dbReference type="Proteomes" id="UP000255529">
    <property type="component" value="Unassembled WGS sequence"/>
</dbReference>
<evidence type="ECO:0000313" key="2">
    <source>
        <dbReference type="Proteomes" id="UP000255529"/>
    </source>
</evidence>
<dbReference type="GO" id="GO:0007155">
    <property type="term" value="P:cell adhesion"/>
    <property type="evidence" value="ECO:0007669"/>
    <property type="project" value="InterPro"/>
</dbReference>
<dbReference type="AlphaFoldDB" id="A0A379ZYY0"/>
<proteinExistence type="predicted"/>
<organism evidence="1 2">
    <name type="scientific">Serratia quinivorans</name>
    <dbReference type="NCBI Taxonomy" id="137545"/>
    <lineage>
        <taxon>Bacteria</taxon>
        <taxon>Pseudomonadati</taxon>
        <taxon>Pseudomonadota</taxon>
        <taxon>Gammaproteobacteria</taxon>
        <taxon>Enterobacterales</taxon>
        <taxon>Yersiniaceae</taxon>
        <taxon>Serratia</taxon>
    </lineage>
</organism>
<evidence type="ECO:0000313" key="1">
    <source>
        <dbReference type="EMBL" id="SUI70114.1"/>
    </source>
</evidence>
<protein>
    <submittedName>
        <fullName evidence="1">Uncharacterized protein</fullName>
    </submittedName>
</protein>
<sequence length="269" mass="29412">MKWFFPAFILICSASGYGKTFQVQIVTQPENPNGDFSAKIVSADFNDPTPNYCYQVTGCSWRGFVNSKSWGVNGKNGYNTADTAYKDKRENIAYMSRTMGEVATRLRNENILEIVMIDYLGHDNGEKGDPTFCVYAYKNRGNQQEGTLASNCADSPPIQTVCELTPDSVVFNWGTVNQSKSGYIELEKSAQVKCSRPSTIRLSVSGMTIPLNGDSSTRAEFNLGDGWTGSVQKSVDTAPAVMPIQARLVGLESQVGTFNGSSILLLEVL</sequence>
<dbReference type="InterPro" id="IPR036937">
    <property type="entry name" value="Adhesion_dom_fimbrial_sf"/>
</dbReference>
<dbReference type="EMBL" id="UGYN01000002">
    <property type="protein sequence ID" value="SUI70114.1"/>
    <property type="molecule type" value="Genomic_DNA"/>
</dbReference>
<gene>
    <name evidence="1" type="ORF">NCTC11544_03094</name>
</gene>
<dbReference type="GO" id="GO:0009289">
    <property type="term" value="C:pilus"/>
    <property type="evidence" value="ECO:0007669"/>
    <property type="project" value="InterPro"/>
</dbReference>
<dbReference type="RefSeq" id="WP_129939601.1">
    <property type="nucleotide sequence ID" value="NZ_CAMKUF010000003.1"/>
</dbReference>
<name>A0A379ZYY0_9GAMM</name>
<accession>A0A379ZYY0</accession>